<sequence>MGTEVLRPQDCLLRPSLALRNSRPQPPPRQLRRRREGSPKQPAKPRLAMGQVTILRRGESLPTAQPKGDGADRPADASVGWDPAVFAVERLGPDPALIPKQIRLKPPAPEAPDEYAGSAFHLSPSPRALPLPTFSRTKEAPPAVDSSATKDLRRLLRLE</sequence>
<dbReference type="AlphaFoldDB" id="A0A8J5LU84"/>
<comment type="caution">
    <text evidence="2">The sequence shown here is derived from an EMBL/GenBank/DDBJ whole genome shotgun (WGS) entry which is preliminary data.</text>
</comment>
<proteinExistence type="predicted"/>
<protein>
    <submittedName>
        <fullName evidence="2">Uncharacterized protein</fullName>
    </submittedName>
</protein>
<dbReference type="InterPro" id="IPR028322">
    <property type="entry name" value="PNRC-like_rgn"/>
</dbReference>
<feature type="compositionally biased region" description="Basic and acidic residues" evidence="1">
    <location>
        <begin position="148"/>
        <end position="159"/>
    </location>
</feature>
<evidence type="ECO:0000313" key="2">
    <source>
        <dbReference type="EMBL" id="KAG6523606.1"/>
    </source>
</evidence>
<keyword evidence="3" id="KW-1185">Reference proteome</keyword>
<accession>A0A8J5LU84</accession>
<gene>
    <name evidence="2" type="ORF">ZIOFF_013471</name>
</gene>
<evidence type="ECO:0000256" key="1">
    <source>
        <dbReference type="SAM" id="MobiDB-lite"/>
    </source>
</evidence>
<reference evidence="2 3" key="1">
    <citation type="submission" date="2020-08" db="EMBL/GenBank/DDBJ databases">
        <title>Plant Genome Project.</title>
        <authorList>
            <person name="Zhang R.-G."/>
        </authorList>
    </citation>
    <scope>NUCLEOTIDE SEQUENCE [LARGE SCALE GENOMIC DNA]</scope>
    <source>
        <tissue evidence="2">Rhizome</tissue>
    </source>
</reference>
<feature type="region of interest" description="Disordered" evidence="1">
    <location>
        <begin position="104"/>
        <end position="159"/>
    </location>
</feature>
<dbReference type="PANTHER" id="PTHR33670:SF1">
    <property type="entry name" value="OS09G0416300 PROTEIN"/>
    <property type="match status" value="1"/>
</dbReference>
<name>A0A8J5LU84_ZINOF</name>
<dbReference type="PANTHER" id="PTHR33670">
    <property type="entry name" value="SPLICING FACTOR, PROLINE- AND GLUTAMINE-RICH-LIKE"/>
    <property type="match status" value="1"/>
</dbReference>
<dbReference type="EMBL" id="JACMSC010000004">
    <property type="protein sequence ID" value="KAG6523606.1"/>
    <property type="molecule type" value="Genomic_DNA"/>
</dbReference>
<organism evidence="2 3">
    <name type="scientific">Zingiber officinale</name>
    <name type="common">Ginger</name>
    <name type="synonym">Amomum zingiber</name>
    <dbReference type="NCBI Taxonomy" id="94328"/>
    <lineage>
        <taxon>Eukaryota</taxon>
        <taxon>Viridiplantae</taxon>
        <taxon>Streptophyta</taxon>
        <taxon>Embryophyta</taxon>
        <taxon>Tracheophyta</taxon>
        <taxon>Spermatophyta</taxon>
        <taxon>Magnoliopsida</taxon>
        <taxon>Liliopsida</taxon>
        <taxon>Zingiberales</taxon>
        <taxon>Zingiberaceae</taxon>
        <taxon>Zingiber</taxon>
    </lineage>
</organism>
<dbReference type="Proteomes" id="UP000734854">
    <property type="component" value="Unassembled WGS sequence"/>
</dbReference>
<dbReference type="OrthoDB" id="770116at2759"/>
<feature type="region of interest" description="Disordered" evidence="1">
    <location>
        <begin position="1"/>
        <end position="78"/>
    </location>
</feature>
<dbReference type="Pfam" id="PF15365">
    <property type="entry name" value="PNRC"/>
    <property type="match status" value="1"/>
</dbReference>
<dbReference type="GO" id="GO:0016071">
    <property type="term" value="P:mRNA metabolic process"/>
    <property type="evidence" value="ECO:0007669"/>
    <property type="project" value="UniProtKB-ARBA"/>
</dbReference>
<evidence type="ECO:0000313" key="3">
    <source>
        <dbReference type="Proteomes" id="UP000734854"/>
    </source>
</evidence>